<evidence type="ECO:0000313" key="1">
    <source>
        <dbReference type="EMBL" id="ORY67027.1"/>
    </source>
</evidence>
<keyword evidence="2" id="KW-1185">Reference proteome</keyword>
<proteinExistence type="predicted"/>
<dbReference type="PANTHER" id="PTHR35392:SF3">
    <property type="entry name" value="ZN(2)-C6 FUNGAL-TYPE DOMAIN-CONTAINING PROTEIN"/>
    <property type="match status" value="1"/>
</dbReference>
<dbReference type="RefSeq" id="XP_040717651.1">
    <property type="nucleotide sequence ID" value="XM_040855470.1"/>
</dbReference>
<sequence length="392" mass="45211">MPCPACLKISPSRLKEPCVRVQLMTLNLHRRGSTLNNHLQEWTETKRLRQHNLPPNFQNEPDSRVVRVTQDLGVTFAVTVLRFDADPQDVTAWKWKADSIPRLMDMPPYYISNMTEASQNMQQAVRKGKEEYINGLLAAANPISKKTFEAAFRYLETSKSALVSNALEFWVATRFIERPWRICEGNLPGFDPPNEIGCPWSGIVPVTPVMDTQIDHIAISYLLIPLGQRILQELDEKIRNLKRGNWFEIYLTIFIMMNNFEFVFADVIDYTTRHGLKSSKNGGDSLSQSYYHACQTMLIYFRFACNGQAPLSLTRKKENTPVQGLSFDQHEYLQDIKHEIDRQKPNLEDSKSGSVYRTQMYLCYKVVSNDWSPDLPHSEPIDNFTEQDFLTS</sequence>
<evidence type="ECO:0000313" key="2">
    <source>
        <dbReference type="Proteomes" id="UP000193689"/>
    </source>
</evidence>
<dbReference type="PANTHER" id="PTHR35392">
    <property type="entry name" value="ZN(II)2CYS6 TRANSCRIPTION FACTOR (EUROFUNG)-RELATED-RELATED"/>
    <property type="match status" value="1"/>
</dbReference>
<dbReference type="EMBL" id="MCFJ01000004">
    <property type="protein sequence ID" value="ORY67027.1"/>
    <property type="molecule type" value="Genomic_DNA"/>
</dbReference>
<dbReference type="AlphaFoldDB" id="A0A1Y2E6F9"/>
<dbReference type="OrthoDB" id="5362630at2759"/>
<reference evidence="1 2" key="1">
    <citation type="submission" date="2016-07" db="EMBL/GenBank/DDBJ databases">
        <title>Pervasive Adenine N6-methylation of Active Genes in Fungi.</title>
        <authorList>
            <consortium name="DOE Joint Genome Institute"/>
            <person name="Mondo S.J."/>
            <person name="Dannebaum R.O."/>
            <person name="Kuo R.C."/>
            <person name="Labutti K."/>
            <person name="Haridas S."/>
            <person name="Kuo A."/>
            <person name="Salamov A."/>
            <person name="Ahrendt S.R."/>
            <person name="Lipzen A."/>
            <person name="Sullivan W."/>
            <person name="Andreopoulos W.B."/>
            <person name="Clum A."/>
            <person name="Lindquist E."/>
            <person name="Daum C."/>
            <person name="Ramamoorthy G.K."/>
            <person name="Gryganskyi A."/>
            <person name="Culley D."/>
            <person name="Magnuson J.K."/>
            <person name="James T.Y."/>
            <person name="O'Malley M.A."/>
            <person name="Stajich J.E."/>
            <person name="Spatafora J.W."/>
            <person name="Visel A."/>
            <person name="Grigoriev I.V."/>
        </authorList>
    </citation>
    <scope>NUCLEOTIDE SEQUENCE [LARGE SCALE GENOMIC DNA]</scope>
    <source>
        <strain evidence="1 2">CBS 129021</strain>
    </source>
</reference>
<comment type="caution">
    <text evidence="1">The sequence shown here is derived from an EMBL/GenBank/DDBJ whole genome shotgun (WGS) entry which is preliminary data.</text>
</comment>
<name>A0A1Y2E6F9_9PEZI</name>
<dbReference type="GeneID" id="63771682"/>
<organism evidence="1 2">
    <name type="scientific">Pseudomassariella vexata</name>
    <dbReference type="NCBI Taxonomy" id="1141098"/>
    <lineage>
        <taxon>Eukaryota</taxon>
        <taxon>Fungi</taxon>
        <taxon>Dikarya</taxon>
        <taxon>Ascomycota</taxon>
        <taxon>Pezizomycotina</taxon>
        <taxon>Sordariomycetes</taxon>
        <taxon>Xylariomycetidae</taxon>
        <taxon>Amphisphaeriales</taxon>
        <taxon>Pseudomassariaceae</taxon>
        <taxon>Pseudomassariella</taxon>
    </lineage>
</organism>
<gene>
    <name evidence="1" type="ORF">BCR38DRAFT_336593</name>
</gene>
<accession>A0A1Y2E6F9</accession>
<dbReference type="InParanoid" id="A0A1Y2E6F9"/>
<dbReference type="STRING" id="1141098.A0A1Y2E6F9"/>
<dbReference type="Proteomes" id="UP000193689">
    <property type="component" value="Unassembled WGS sequence"/>
</dbReference>
<dbReference type="InterPro" id="IPR052973">
    <property type="entry name" value="Fungal_sec-metab_reg_TF"/>
</dbReference>
<protein>
    <submittedName>
        <fullName evidence="1">Uncharacterized protein</fullName>
    </submittedName>
</protein>